<accession>A0ABU2KLX1</accession>
<keyword evidence="1" id="KW-0802">TPR repeat</keyword>
<dbReference type="PROSITE" id="PS50005">
    <property type="entry name" value="TPR"/>
    <property type="match status" value="1"/>
</dbReference>
<proteinExistence type="predicted"/>
<organism evidence="2 3">
    <name type="scientific">Mesonia ostreae</name>
    <dbReference type="NCBI Taxonomy" id="861110"/>
    <lineage>
        <taxon>Bacteria</taxon>
        <taxon>Pseudomonadati</taxon>
        <taxon>Bacteroidota</taxon>
        <taxon>Flavobacteriia</taxon>
        <taxon>Flavobacteriales</taxon>
        <taxon>Flavobacteriaceae</taxon>
        <taxon>Mesonia</taxon>
    </lineage>
</organism>
<reference evidence="3" key="1">
    <citation type="submission" date="2023-07" db="EMBL/GenBank/DDBJ databases">
        <title>Isolating and identifying novel microbial strains from the Mariana Trench.</title>
        <authorList>
            <person name="Fu H."/>
        </authorList>
    </citation>
    <scope>NUCLEOTIDE SEQUENCE [LARGE SCALE GENOMIC DNA]</scope>
    <source>
        <strain evidence="3">T-y2</strain>
    </source>
</reference>
<feature type="repeat" description="TPR" evidence="1">
    <location>
        <begin position="86"/>
        <end position="119"/>
    </location>
</feature>
<protein>
    <recommendedName>
        <fullName evidence="4">Tetratricopeptide repeat protein</fullName>
    </recommendedName>
</protein>
<evidence type="ECO:0000256" key="1">
    <source>
        <dbReference type="PROSITE-ProRule" id="PRU00339"/>
    </source>
</evidence>
<keyword evidence="3" id="KW-1185">Reference proteome</keyword>
<comment type="caution">
    <text evidence="2">The sequence shown here is derived from an EMBL/GenBank/DDBJ whole genome shotgun (WGS) entry which is preliminary data.</text>
</comment>
<evidence type="ECO:0000313" key="3">
    <source>
        <dbReference type="Proteomes" id="UP001182991"/>
    </source>
</evidence>
<evidence type="ECO:0008006" key="4">
    <source>
        <dbReference type="Google" id="ProtNLM"/>
    </source>
</evidence>
<dbReference type="InterPro" id="IPR019734">
    <property type="entry name" value="TPR_rpt"/>
</dbReference>
<dbReference type="EMBL" id="JAVRBG010000017">
    <property type="protein sequence ID" value="MDT0295699.1"/>
    <property type="molecule type" value="Genomic_DNA"/>
</dbReference>
<dbReference type="RefSeq" id="WP_311402628.1">
    <property type="nucleotide sequence ID" value="NZ_JAVRBG010000017.1"/>
</dbReference>
<gene>
    <name evidence="2" type="ORF">RLT85_13790</name>
</gene>
<dbReference type="SUPFAM" id="SSF48452">
    <property type="entry name" value="TPR-like"/>
    <property type="match status" value="1"/>
</dbReference>
<evidence type="ECO:0000313" key="2">
    <source>
        <dbReference type="EMBL" id="MDT0295699.1"/>
    </source>
</evidence>
<sequence>MALSKTTTWAKEIHIFTSEVVTTKNFTTLVVKGKSLAPFQVQDKKTPRGYLTLSNEIYRQNPQKGLEYLEAGEKLLKKQPNDSLLTEYYLKKGYIFYIQGDYGKAVAEYTKSLEVSKAINHKKIWDLLIFR</sequence>
<dbReference type="InterPro" id="IPR011990">
    <property type="entry name" value="TPR-like_helical_dom_sf"/>
</dbReference>
<name>A0ABU2KLX1_9FLAO</name>
<dbReference type="Gene3D" id="1.25.40.10">
    <property type="entry name" value="Tetratricopeptide repeat domain"/>
    <property type="match status" value="1"/>
</dbReference>
<dbReference type="Proteomes" id="UP001182991">
    <property type="component" value="Unassembled WGS sequence"/>
</dbReference>